<organism evidence="2">
    <name type="scientific">uncultured Acetobacteraceae bacterium</name>
    <dbReference type="NCBI Taxonomy" id="169975"/>
    <lineage>
        <taxon>Bacteria</taxon>
        <taxon>Pseudomonadati</taxon>
        <taxon>Pseudomonadota</taxon>
        <taxon>Alphaproteobacteria</taxon>
        <taxon>Acetobacterales</taxon>
        <taxon>Acetobacteraceae</taxon>
        <taxon>environmental samples</taxon>
    </lineage>
</organism>
<proteinExistence type="predicted"/>
<accession>A0A6J4HYQ9</accession>
<feature type="non-terminal residue" evidence="2">
    <location>
        <position position="1"/>
    </location>
</feature>
<feature type="compositionally biased region" description="Low complexity" evidence="1">
    <location>
        <begin position="41"/>
        <end position="52"/>
    </location>
</feature>
<evidence type="ECO:0000313" key="2">
    <source>
        <dbReference type="EMBL" id="CAA9234937.1"/>
    </source>
</evidence>
<feature type="region of interest" description="Disordered" evidence="1">
    <location>
        <begin position="1"/>
        <end position="105"/>
    </location>
</feature>
<sequence>GRAGDRRHDAHGAGGRGLPALGGAPARAHGRAEHRPDEHGGLLPQLPVQVVPRRGRGARRGSFGPRGARDDLRHALQGVAGALPARGDAGAEGGARRGSRFARSL</sequence>
<feature type="compositionally biased region" description="Low complexity" evidence="1">
    <location>
        <begin position="18"/>
        <end position="27"/>
    </location>
</feature>
<evidence type="ECO:0000256" key="1">
    <source>
        <dbReference type="SAM" id="MobiDB-lite"/>
    </source>
</evidence>
<gene>
    <name evidence="2" type="ORF">AVDCRST_MAG08-1315</name>
</gene>
<feature type="compositionally biased region" description="Basic and acidic residues" evidence="1">
    <location>
        <begin position="30"/>
        <end position="40"/>
    </location>
</feature>
<dbReference type="AlphaFoldDB" id="A0A6J4HYQ9"/>
<name>A0A6J4HYQ9_9PROT</name>
<protein>
    <submittedName>
        <fullName evidence="2">Uncharacterized protein</fullName>
    </submittedName>
</protein>
<reference evidence="2" key="1">
    <citation type="submission" date="2020-02" db="EMBL/GenBank/DDBJ databases">
        <authorList>
            <person name="Meier V. D."/>
        </authorList>
    </citation>
    <scope>NUCLEOTIDE SEQUENCE</scope>
    <source>
        <strain evidence="2">AVDCRST_MAG08</strain>
    </source>
</reference>
<dbReference type="EMBL" id="CADCTG010000123">
    <property type="protein sequence ID" value="CAA9234937.1"/>
    <property type="molecule type" value="Genomic_DNA"/>
</dbReference>
<feature type="compositionally biased region" description="Basic and acidic residues" evidence="1">
    <location>
        <begin position="1"/>
        <end position="11"/>
    </location>
</feature>
<feature type="non-terminal residue" evidence="2">
    <location>
        <position position="105"/>
    </location>
</feature>